<sequence>MEQLGNDIGITRASISNYENEQKKPSLDIVIRLADYFQVSIDYLVGRTDDPTFHRAKKD</sequence>
<proteinExistence type="predicted"/>
<dbReference type="PANTHER" id="PTHR46558">
    <property type="entry name" value="TRACRIPTIONAL REGULATORY PROTEIN-RELATED-RELATED"/>
    <property type="match status" value="1"/>
</dbReference>
<dbReference type="SMART" id="SM00530">
    <property type="entry name" value="HTH_XRE"/>
    <property type="match status" value="1"/>
</dbReference>
<dbReference type="CDD" id="cd00093">
    <property type="entry name" value="HTH_XRE"/>
    <property type="match status" value="1"/>
</dbReference>
<keyword evidence="1" id="KW-0238">DNA-binding</keyword>
<evidence type="ECO:0000256" key="1">
    <source>
        <dbReference type="ARBA" id="ARBA00023125"/>
    </source>
</evidence>
<evidence type="ECO:0000313" key="3">
    <source>
        <dbReference type="EMBL" id="XAH75898.1"/>
    </source>
</evidence>
<dbReference type="Proteomes" id="UP001451571">
    <property type="component" value="Chromosome"/>
</dbReference>
<feature type="domain" description="HTH cro/C1-type" evidence="2">
    <location>
        <begin position="1"/>
        <end position="44"/>
    </location>
</feature>
<organism evidence="3 4">
    <name type="scientific">Kineothrix sedimenti</name>
    <dbReference type="NCBI Taxonomy" id="3123317"/>
    <lineage>
        <taxon>Bacteria</taxon>
        <taxon>Bacillati</taxon>
        <taxon>Bacillota</taxon>
        <taxon>Clostridia</taxon>
        <taxon>Lachnospirales</taxon>
        <taxon>Lachnospiraceae</taxon>
        <taxon>Kineothrix</taxon>
    </lineage>
</organism>
<name>A0ABZ3F2T4_9FIRM</name>
<dbReference type="EMBL" id="CP146256">
    <property type="protein sequence ID" value="XAH75898.1"/>
    <property type="molecule type" value="Genomic_DNA"/>
</dbReference>
<dbReference type="Gene3D" id="1.10.260.40">
    <property type="entry name" value="lambda repressor-like DNA-binding domains"/>
    <property type="match status" value="1"/>
</dbReference>
<dbReference type="Pfam" id="PF01381">
    <property type="entry name" value="HTH_3"/>
    <property type="match status" value="1"/>
</dbReference>
<dbReference type="InterPro" id="IPR001387">
    <property type="entry name" value="Cro/C1-type_HTH"/>
</dbReference>
<reference evidence="3 4" key="1">
    <citation type="submission" date="2024-02" db="EMBL/GenBank/DDBJ databases">
        <title>Bacterial strain from lacustrine sediment.</title>
        <authorList>
            <person name="Petit C."/>
            <person name="Fadhlaoui K."/>
        </authorList>
    </citation>
    <scope>NUCLEOTIDE SEQUENCE [LARGE SCALE GENOMIC DNA]</scope>
    <source>
        <strain evidence="3 4">IPX-CK</strain>
    </source>
</reference>
<accession>A0ABZ3F2T4</accession>
<keyword evidence="4" id="KW-1185">Reference proteome</keyword>
<dbReference type="InterPro" id="IPR010982">
    <property type="entry name" value="Lambda_DNA-bd_dom_sf"/>
</dbReference>
<gene>
    <name evidence="3" type="ORF">V6984_09125</name>
</gene>
<evidence type="ECO:0000313" key="4">
    <source>
        <dbReference type="Proteomes" id="UP001451571"/>
    </source>
</evidence>
<dbReference type="RefSeq" id="WP_342759474.1">
    <property type="nucleotide sequence ID" value="NZ_CP146256.1"/>
</dbReference>
<dbReference type="SUPFAM" id="SSF47413">
    <property type="entry name" value="lambda repressor-like DNA-binding domains"/>
    <property type="match status" value="1"/>
</dbReference>
<dbReference type="PROSITE" id="PS50943">
    <property type="entry name" value="HTH_CROC1"/>
    <property type="match status" value="1"/>
</dbReference>
<evidence type="ECO:0000259" key="2">
    <source>
        <dbReference type="PROSITE" id="PS50943"/>
    </source>
</evidence>
<protein>
    <submittedName>
        <fullName evidence="3">Helix-turn-helix transcriptional regulator</fullName>
    </submittedName>
</protein>
<dbReference type="PANTHER" id="PTHR46558:SF11">
    <property type="entry name" value="HTH-TYPE TRANSCRIPTIONAL REGULATOR XRE"/>
    <property type="match status" value="1"/>
</dbReference>